<proteinExistence type="predicted"/>
<protein>
    <submittedName>
        <fullName evidence="2">Uncharacterized protein</fullName>
    </submittedName>
</protein>
<organism evidence="2 3">
    <name type="scientific">Stephania cephalantha</name>
    <dbReference type="NCBI Taxonomy" id="152367"/>
    <lineage>
        <taxon>Eukaryota</taxon>
        <taxon>Viridiplantae</taxon>
        <taxon>Streptophyta</taxon>
        <taxon>Embryophyta</taxon>
        <taxon>Tracheophyta</taxon>
        <taxon>Spermatophyta</taxon>
        <taxon>Magnoliopsida</taxon>
        <taxon>Ranunculales</taxon>
        <taxon>Menispermaceae</taxon>
        <taxon>Menispermoideae</taxon>
        <taxon>Cissampelideae</taxon>
        <taxon>Stephania</taxon>
    </lineage>
</organism>
<feature type="compositionally biased region" description="Low complexity" evidence="1">
    <location>
        <begin position="52"/>
        <end position="86"/>
    </location>
</feature>
<accession>A0AAP0J4A3</accession>
<reference evidence="2 3" key="1">
    <citation type="submission" date="2024-01" db="EMBL/GenBank/DDBJ databases">
        <title>Genome assemblies of Stephania.</title>
        <authorList>
            <person name="Yang L."/>
        </authorList>
    </citation>
    <scope>NUCLEOTIDE SEQUENCE [LARGE SCALE GENOMIC DNA]</scope>
    <source>
        <strain evidence="2">JXDWG</strain>
        <tissue evidence="2">Leaf</tissue>
    </source>
</reference>
<dbReference type="Proteomes" id="UP001419268">
    <property type="component" value="Unassembled WGS sequence"/>
</dbReference>
<comment type="caution">
    <text evidence="2">The sequence shown here is derived from an EMBL/GenBank/DDBJ whole genome shotgun (WGS) entry which is preliminary data.</text>
</comment>
<dbReference type="AlphaFoldDB" id="A0AAP0J4A3"/>
<evidence type="ECO:0000313" key="3">
    <source>
        <dbReference type="Proteomes" id="UP001419268"/>
    </source>
</evidence>
<evidence type="ECO:0000256" key="1">
    <source>
        <dbReference type="SAM" id="MobiDB-lite"/>
    </source>
</evidence>
<dbReference type="EMBL" id="JBBNAG010000006">
    <property type="protein sequence ID" value="KAK9126168.1"/>
    <property type="molecule type" value="Genomic_DNA"/>
</dbReference>
<evidence type="ECO:0000313" key="2">
    <source>
        <dbReference type="EMBL" id="KAK9126168.1"/>
    </source>
</evidence>
<feature type="region of interest" description="Disordered" evidence="1">
    <location>
        <begin position="50"/>
        <end position="120"/>
    </location>
</feature>
<keyword evidence="3" id="KW-1185">Reference proteome</keyword>
<name>A0AAP0J4A3_9MAGN</name>
<sequence length="120" mass="12392">MDDRPESSSSRQARRPAARRQAYDGQQARDGGCGRAAGLLDCATARWRRMAARPAADGRPAAAATRRQRETAAAASRGGCCAARRNSGGRRRNGRGGADEWQAAPASGSGGATVVPAAAR</sequence>
<feature type="region of interest" description="Disordered" evidence="1">
    <location>
        <begin position="1"/>
        <end position="35"/>
    </location>
</feature>
<gene>
    <name evidence="2" type="ORF">Scep_015014</name>
</gene>